<gene>
    <name evidence="2" type="ORF">BJ508DRAFT_315239</name>
</gene>
<accession>A0A3N4HG69</accession>
<dbReference type="OrthoDB" id="76567at2759"/>
<evidence type="ECO:0000313" key="3">
    <source>
        <dbReference type="Proteomes" id="UP000275078"/>
    </source>
</evidence>
<name>A0A3N4HG69_ASCIM</name>
<feature type="region of interest" description="Disordered" evidence="1">
    <location>
        <begin position="398"/>
        <end position="450"/>
    </location>
</feature>
<evidence type="ECO:0000256" key="1">
    <source>
        <dbReference type="SAM" id="MobiDB-lite"/>
    </source>
</evidence>
<feature type="region of interest" description="Disordered" evidence="1">
    <location>
        <begin position="44"/>
        <end position="64"/>
    </location>
</feature>
<proteinExistence type="predicted"/>
<feature type="compositionally biased region" description="Polar residues" evidence="1">
    <location>
        <begin position="439"/>
        <end position="448"/>
    </location>
</feature>
<dbReference type="Proteomes" id="UP000275078">
    <property type="component" value="Unassembled WGS sequence"/>
</dbReference>
<dbReference type="AlphaFoldDB" id="A0A3N4HG69"/>
<sequence>MRSSNQPHTLGIEMETESVRSERQHVCSFLRSTNRHVNAMGAHQSNIANTKTHKASEKSNPLHRHSDAVRLAISTSYRFSTSNTPLYANEDPVAIQISEEDFKQFVHILANTNIVSNRKVAWDYYLESTTLTVEMPSFPHEAHTSLFTRLITHHTVEIVKKEVSAADMKLLEPRTISSCADVKLFRSSVYNLRSTIGHEAFKRFAWFVFQPDCQWITYLAFMAYKNVTYPSVMLETAISQSLINLHQKLAQWICYGRGRISLAVGFFTPNNKWDKNDAVKLPPTKLIAYRKGGQLPDGTYAVELDVCTWIVDDEGRQVDGKHSIPLRHFLYVKDLDKKLEKSGNGLIPVPDSLLSKVVEIDFSEYHEELRTRLSFTRGRSDSDSGSSDIVVGTMPDINANLKKDTGSGQDGADGAGRVSNTQAAPAKQPRPQKQRQAEASGSSTSEQAVTKEDVLVARQMKAIVNESIQSLMERDYDIASVSFDVDLDLRIGLEEAEQLNVPTETLPYM</sequence>
<keyword evidence="3" id="KW-1185">Reference proteome</keyword>
<evidence type="ECO:0000313" key="2">
    <source>
        <dbReference type="EMBL" id="RPA71848.1"/>
    </source>
</evidence>
<dbReference type="EMBL" id="ML119895">
    <property type="protein sequence ID" value="RPA71848.1"/>
    <property type="molecule type" value="Genomic_DNA"/>
</dbReference>
<reference evidence="2 3" key="1">
    <citation type="journal article" date="2018" name="Nat. Ecol. Evol.">
        <title>Pezizomycetes genomes reveal the molecular basis of ectomycorrhizal truffle lifestyle.</title>
        <authorList>
            <person name="Murat C."/>
            <person name="Payen T."/>
            <person name="Noel B."/>
            <person name="Kuo A."/>
            <person name="Morin E."/>
            <person name="Chen J."/>
            <person name="Kohler A."/>
            <person name="Krizsan K."/>
            <person name="Balestrini R."/>
            <person name="Da Silva C."/>
            <person name="Montanini B."/>
            <person name="Hainaut M."/>
            <person name="Levati E."/>
            <person name="Barry K.W."/>
            <person name="Belfiori B."/>
            <person name="Cichocki N."/>
            <person name="Clum A."/>
            <person name="Dockter R.B."/>
            <person name="Fauchery L."/>
            <person name="Guy J."/>
            <person name="Iotti M."/>
            <person name="Le Tacon F."/>
            <person name="Lindquist E.A."/>
            <person name="Lipzen A."/>
            <person name="Malagnac F."/>
            <person name="Mello A."/>
            <person name="Molinier V."/>
            <person name="Miyauchi S."/>
            <person name="Poulain J."/>
            <person name="Riccioni C."/>
            <person name="Rubini A."/>
            <person name="Sitrit Y."/>
            <person name="Splivallo R."/>
            <person name="Traeger S."/>
            <person name="Wang M."/>
            <person name="Zifcakova L."/>
            <person name="Wipf D."/>
            <person name="Zambonelli A."/>
            <person name="Paolocci F."/>
            <person name="Nowrousian M."/>
            <person name="Ottonello S."/>
            <person name="Baldrian P."/>
            <person name="Spatafora J.W."/>
            <person name="Henrissat B."/>
            <person name="Nagy L.G."/>
            <person name="Aury J.M."/>
            <person name="Wincker P."/>
            <person name="Grigoriev I.V."/>
            <person name="Bonfante P."/>
            <person name="Martin F.M."/>
        </authorList>
    </citation>
    <scope>NUCLEOTIDE SEQUENCE [LARGE SCALE GENOMIC DNA]</scope>
    <source>
        <strain evidence="2 3">RN42</strain>
    </source>
</reference>
<feature type="compositionally biased region" description="Low complexity" evidence="1">
    <location>
        <begin position="422"/>
        <end position="431"/>
    </location>
</feature>
<protein>
    <submittedName>
        <fullName evidence="2">Uncharacterized protein</fullName>
    </submittedName>
</protein>
<organism evidence="2 3">
    <name type="scientific">Ascobolus immersus RN42</name>
    <dbReference type="NCBI Taxonomy" id="1160509"/>
    <lineage>
        <taxon>Eukaryota</taxon>
        <taxon>Fungi</taxon>
        <taxon>Dikarya</taxon>
        <taxon>Ascomycota</taxon>
        <taxon>Pezizomycotina</taxon>
        <taxon>Pezizomycetes</taxon>
        <taxon>Pezizales</taxon>
        <taxon>Ascobolaceae</taxon>
        <taxon>Ascobolus</taxon>
    </lineage>
</organism>